<dbReference type="Proteomes" id="UP000234275">
    <property type="component" value="Unassembled WGS sequence"/>
</dbReference>
<reference evidence="6 7" key="1">
    <citation type="submission" date="2016-12" db="EMBL/GenBank/DDBJ databases">
        <title>The genomes of Aspergillus section Nigri reveals drivers in fungal speciation.</title>
        <authorList>
            <consortium name="DOE Joint Genome Institute"/>
            <person name="Vesth T.C."/>
            <person name="Nybo J."/>
            <person name="Theobald S."/>
            <person name="Brandl J."/>
            <person name="Frisvad J.C."/>
            <person name="Nielsen K.F."/>
            <person name="Lyhne E.K."/>
            <person name="Kogle M.E."/>
            <person name="Kuo A."/>
            <person name="Riley R."/>
            <person name="Clum A."/>
            <person name="Nolan M."/>
            <person name="Lipzen A."/>
            <person name="Salamov A."/>
            <person name="Henrissat B."/>
            <person name="Wiebenga A."/>
            <person name="De Vries R.P."/>
            <person name="Grigoriev I.V."/>
            <person name="Mortensen U.H."/>
            <person name="Andersen M.R."/>
            <person name="Baker S.E."/>
        </authorList>
    </citation>
    <scope>NUCLEOTIDE SEQUENCE [LARGE SCALE GENOMIC DNA]</scope>
    <source>
        <strain evidence="6 7">IBT 23096</strain>
    </source>
</reference>
<comment type="caution">
    <text evidence="6">The sequence shown here is derived from an EMBL/GenBank/DDBJ whole genome shotgun (WGS) entry which is preliminary data.</text>
</comment>
<dbReference type="PANTHER" id="PTHR31001:SF87">
    <property type="entry name" value="COL-21"/>
    <property type="match status" value="1"/>
</dbReference>
<evidence type="ECO:0000313" key="7">
    <source>
        <dbReference type="Proteomes" id="UP000234275"/>
    </source>
</evidence>
<feature type="region of interest" description="Disordered" evidence="5">
    <location>
        <begin position="489"/>
        <end position="511"/>
    </location>
</feature>
<evidence type="ECO:0000256" key="4">
    <source>
        <dbReference type="ARBA" id="ARBA00023242"/>
    </source>
</evidence>
<dbReference type="GO" id="GO:0005634">
    <property type="term" value="C:nucleus"/>
    <property type="evidence" value="ECO:0007669"/>
    <property type="project" value="UniProtKB-SubCell"/>
</dbReference>
<dbReference type="EMBL" id="MSFO01000007">
    <property type="protein sequence ID" value="PLB45529.1"/>
    <property type="molecule type" value="Genomic_DNA"/>
</dbReference>
<evidence type="ECO:0000256" key="2">
    <source>
        <dbReference type="ARBA" id="ARBA00023015"/>
    </source>
</evidence>
<keyword evidence="2" id="KW-0805">Transcription regulation</keyword>
<dbReference type="CDD" id="cd12148">
    <property type="entry name" value="fungal_TF_MHR"/>
    <property type="match status" value="1"/>
</dbReference>
<protein>
    <recommendedName>
        <fullName evidence="8">Transcription factor domain-containing protein</fullName>
    </recommendedName>
</protein>
<dbReference type="RefSeq" id="XP_024700831.1">
    <property type="nucleotide sequence ID" value="XM_024853563.1"/>
</dbReference>
<keyword evidence="3" id="KW-0804">Transcription</keyword>
<dbReference type="VEuPathDB" id="FungiDB:P170DRAFT_478483"/>
<evidence type="ECO:0008006" key="8">
    <source>
        <dbReference type="Google" id="ProtNLM"/>
    </source>
</evidence>
<accession>A0A2I2FY21</accession>
<evidence type="ECO:0000256" key="1">
    <source>
        <dbReference type="ARBA" id="ARBA00004123"/>
    </source>
</evidence>
<organism evidence="6 7">
    <name type="scientific">Aspergillus steynii IBT 23096</name>
    <dbReference type="NCBI Taxonomy" id="1392250"/>
    <lineage>
        <taxon>Eukaryota</taxon>
        <taxon>Fungi</taxon>
        <taxon>Dikarya</taxon>
        <taxon>Ascomycota</taxon>
        <taxon>Pezizomycotina</taxon>
        <taxon>Eurotiomycetes</taxon>
        <taxon>Eurotiomycetidae</taxon>
        <taxon>Eurotiales</taxon>
        <taxon>Aspergillaceae</taxon>
        <taxon>Aspergillus</taxon>
        <taxon>Aspergillus subgen. Circumdati</taxon>
    </lineage>
</organism>
<evidence type="ECO:0000313" key="6">
    <source>
        <dbReference type="EMBL" id="PLB45529.1"/>
    </source>
</evidence>
<sequence>MSSSLADVFGYSEDSQSNTVALVRRVEQRDEDDPTRSRDLAFPNDLEIQQCLDKIPDGPILDFLIKYFAREVNWMDQLVHLPWILAQYQHWRTIKVPSSIFEIEFTVLTLRICSYTSEFLPSPSCTVEQIQGISLADIRPACDEAADRLAELCLRLDSKGSLLRVQHLAFAGLKAKCEGRMSDFRNALRSAIQEMGELEKETRRRVFCNLYTWDSHLSRQLDRIPILPGVLEPENMPRTHLGPDTNDSDAHGLDGFTSRMLQARLANFWKRTGPALGSTYDMPAAEERYEKLCAEFLPTLPSAFALQEPNKQWDQRLPRLPQQREMLFISIFESICYNFQPVLLLEIAQQDLPRYKQVLVSSQRKALAVSALYVLQGVSRLHSLIGSAQTRYTGIIQPTFEAAVLLVSLCIDQSFPGAEGFENQDLDPRISTRVDPLRAGIVNLRRDECIHAIRNALSRLLMLGEASMMAAVGAQTLARLLRKVATQPAAQEGKAGGGRSARIPLPGSKDSHPPVSLAAFDVDMNLSMNWDVLASDL</sequence>
<gene>
    <name evidence="6" type="ORF">P170DRAFT_478483</name>
</gene>
<keyword evidence="7" id="KW-1185">Reference proteome</keyword>
<name>A0A2I2FY21_9EURO</name>
<dbReference type="PANTHER" id="PTHR31001">
    <property type="entry name" value="UNCHARACTERIZED TRANSCRIPTIONAL REGULATORY PROTEIN"/>
    <property type="match status" value="1"/>
</dbReference>
<dbReference type="InterPro" id="IPR050613">
    <property type="entry name" value="Sec_Metabolite_Reg"/>
</dbReference>
<evidence type="ECO:0000256" key="3">
    <source>
        <dbReference type="ARBA" id="ARBA00023163"/>
    </source>
</evidence>
<evidence type="ECO:0000256" key="5">
    <source>
        <dbReference type="SAM" id="MobiDB-lite"/>
    </source>
</evidence>
<comment type="subcellular location">
    <subcellularLocation>
        <location evidence="1">Nucleus</location>
    </subcellularLocation>
</comment>
<keyword evidence="4" id="KW-0539">Nucleus</keyword>
<dbReference type="AlphaFoldDB" id="A0A2I2FY21"/>
<dbReference type="GeneID" id="36561261"/>
<proteinExistence type="predicted"/>
<dbReference type="OrthoDB" id="5344325at2759"/>
<dbReference type="STRING" id="1392250.A0A2I2FY21"/>